<dbReference type="InterPro" id="IPR012318">
    <property type="entry name" value="HTH_CRP"/>
</dbReference>
<dbReference type="RefSeq" id="WP_379721496.1">
    <property type="nucleotide sequence ID" value="NZ_JBHRYJ010000001.1"/>
</dbReference>
<evidence type="ECO:0000256" key="2">
    <source>
        <dbReference type="ARBA" id="ARBA00023125"/>
    </source>
</evidence>
<evidence type="ECO:0000256" key="3">
    <source>
        <dbReference type="ARBA" id="ARBA00023163"/>
    </source>
</evidence>
<dbReference type="Pfam" id="PF00027">
    <property type="entry name" value="cNMP_binding"/>
    <property type="match status" value="1"/>
</dbReference>
<dbReference type="SMART" id="SM00100">
    <property type="entry name" value="cNMP"/>
    <property type="match status" value="1"/>
</dbReference>
<dbReference type="Gene3D" id="1.10.10.10">
    <property type="entry name" value="Winged helix-like DNA-binding domain superfamily/Winged helix DNA-binding domain"/>
    <property type="match status" value="1"/>
</dbReference>
<dbReference type="Gene3D" id="2.60.120.10">
    <property type="entry name" value="Jelly Rolls"/>
    <property type="match status" value="1"/>
</dbReference>
<keyword evidence="7" id="KW-1185">Reference proteome</keyword>
<feature type="domain" description="HTH crp-type" evidence="5">
    <location>
        <begin position="219"/>
        <end position="295"/>
    </location>
</feature>
<keyword evidence="1" id="KW-0805">Transcription regulation</keyword>
<dbReference type="InterPro" id="IPR036390">
    <property type="entry name" value="WH_DNA-bd_sf"/>
</dbReference>
<protein>
    <submittedName>
        <fullName evidence="6">Crp/Fnr family transcriptional regulator</fullName>
    </submittedName>
</protein>
<dbReference type="Pfam" id="PF13545">
    <property type="entry name" value="HTH_Crp_2"/>
    <property type="match status" value="1"/>
</dbReference>
<dbReference type="Proteomes" id="UP001595711">
    <property type="component" value="Unassembled WGS sequence"/>
</dbReference>
<dbReference type="SUPFAM" id="SSF51206">
    <property type="entry name" value="cAMP-binding domain-like"/>
    <property type="match status" value="1"/>
</dbReference>
<dbReference type="InterPro" id="IPR036388">
    <property type="entry name" value="WH-like_DNA-bd_sf"/>
</dbReference>
<proteinExistence type="predicted"/>
<evidence type="ECO:0000259" key="5">
    <source>
        <dbReference type="PROSITE" id="PS51063"/>
    </source>
</evidence>
<organism evidence="6 7">
    <name type="scientific">Ferrovibrio xuzhouensis</name>
    <dbReference type="NCBI Taxonomy" id="1576914"/>
    <lineage>
        <taxon>Bacteria</taxon>
        <taxon>Pseudomonadati</taxon>
        <taxon>Pseudomonadota</taxon>
        <taxon>Alphaproteobacteria</taxon>
        <taxon>Rhodospirillales</taxon>
        <taxon>Rhodospirillaceae</taxon>
        <taxon>Ferrovibrio</taxon>
    </lineage>
</organism>
<comment type="caution">
    <text evidence="6">The sequence shown here is derived from an EMBL/GenBank/DDBJ whole genome shotgun (WGS) entry which is preliminary data.</text>
</comment>
<dbReference type="InterPro" id="IPR018490">
    <property type="entry name" value="cNMP-bd_dom_sf"/>
</dbReference>
<evidence type="ECO:0000256" key="1">
    <source>
        <dbReference type="ARBA" id="ARBA00023015"/>
    </source>
</evidence>
<dbReference type="PANTHER" id="PTHR24567">
    <property type="entry name" value="CRP FAMILY TRANSCRIPTIONAL REGULATORY PROTEIN"/>
    <property type="match status" value="1"/>
</dbReference>
<dbReference type="PROSITE" id="PS50042">
    <property type="entry name" value="CNMP_BINDING_3"/>
    <property type="match status" value="1"/>
</dbReference>
<gene>
    <name evidence="6" type="ORF">ACFOOQ_02865</name>
</gene>
<feature type="domain" description="Cyclic nucleotide-binding" evidence="4">
    <location>
        <begin position="105"/>
        <end position="159"/>
    </location>
</feature>
<evidence type="ECO:0000313" key="6">
    <source>
        <dbReference type="EMBL" id="MFC3674467.1"/>
    </source>
</evidence>
<reference evidence="7" key="1">
    <citation type="journal article" date="2019" name="Int. J. Syst. Evol. Microbiol.">
        <title>The Global Catalogue of Microorganisms (GCM) 10K type strain sequencing project: providing services to taxonomists for standard genome sequencing and annotation.</title>
        <authorList>
            <consortium name="The Broad Institute Genomics Platform"/>
            <consortium name="The Broad Institute Genome Sequencing Center for Infectious Disease"/>
            <person name="Wu L."/>
            <person name="Ma J."/>
        </authorList>
    </citation>
    <scope>NUCLEOTIDE SEQUENCE [LARGE SCALE GENOMIC DNA]</scope>
    <source>
        <strain evidence="7">KCTC 42182</strain>
    </source>
</reference>
<dbReference type="CDD" id="cd00038">
    <property type="entry name" value="CAP_ED"/>
    <property type="match status" value="1"/>
</dbReference>
<name>A0ABV7VBX1_9PROT</name>
<dbReference type="InterPro" id="IPR014710">
    <property type="entry name" value="RmlC-like_jellyroll"/>
</dbReference>
<evidence type="ECO:0000313" key="7">
    <source>
        <dbReference type="Proteomes" id="UP001595711"/>
    </source>
</evidence>
<dbReference type="InterPro" id="IPR000595">
    <property type="entry name" value="cNMP-bd_dom"/>
</dbReference>
<dbReference type="EMBL" id="JBHRYJ010000001">
    <property type="protein sequence ID" value="MFC3674467.1"/>
    <property type="molecule type" value="Genomic_DNA"/>
</dbReference>
<keyword evidence="3" id="KW-0804">Transcription</keyword>
<dbReference type="SMART" id="SM00419">
    <property type="entry name" value="HTH_CRP"/>
    <property type="match status" value="1"/>
</dbReference>
<keyword evidence="2" id="KW-0238">DNA-binding</keyword>
<evidence type="ECO:0000259" key="4">
    <source>
        <dbReference type="PROSITE" id="PS50042"/>
    </source>
</evidence>
<dbReference type="SUPFAM" id="SSF46785">
    <property type="entry name" value="Winged helix' DNA-binding domain"/>
    <property type="match status" value="1"/>
</dbReference>
<accession>A0ABV7VBX1</accession>
<dbReference type="PANTHER" id="PTHR24567:SF68">
    <property type="entry name" value="DNA-BINDING TRANSCRIPTIONAL DUAL REGULATOR CRP"/>
    <property type="match status" value="1"/>
</dbReference>
<dbReference type="PROSITE" id="PS51063">
    <property type="entry name" value="HTH_CRP_2"/>
    <property type="match status" value="1"/>
</dbReference>
<sequence length="335" mass="36330">MNFLVIFRARSSANSIVGQTAGSGSHFPLIHIREPRAEYAFDMRYTQSACLRATGVRQVTAMTLIHTISPLFRCSACAIRPHSICGAMSGPEELAELASARLAYRSYMPNDPVYAQGDPVGNVFILVSGWVHLFQILEDGRRQIQRFLMPGDLFGAVSLGHHDIDHGAEALTRVTACIVPNAKLAGLQQRHPAFANRVLEAVEQSAHASMDTVTNLGRRNATERVARLLYGCLSEMRRRDLIAPDASGASLPLTQVTISDALGLTSIHVNRVLRSLREMNVLTFVRGALIVLDDAKLARLVHCAGGYDHRRAPPGIDVPAMIAIPAVAAGQAGLR</sequence>
<dbReference type="InterPro" id="IPR050397">
    <property type="entry name" value="Env_Response_Regulators"/>
</dbReference>